<feature type="region of interest" description="Disordered" evidence="1">
    <location>
        <begin position="45"/>
        <end position="65"/>
    </location>
</feature>
<feature type="region of interest" description="Disordered" evidence="1">
    <location>
        <begin position="1"/>
        <end position="20"/>
    </location>
</feature>
<organism evidence="2 3">
    <name type="scientific">Botryobasidium botryosum (strain FD-172 SS1)</name>
    <dbReference type="NCBI Taxonomy" id="930990"/>
    <lineage>
        <taxon>Eukaryota</taxon>
        <taxon>Fungi</taxon>
        <taxon>Dikarya</taxon>
        <taxon>Basidiomycota</taxon>
        <taxon>Agaricomycotina</taxon>
        <taxon>Agaricomycetes</taxon>
        <taxon>Cantharellales</taxon>
        <taxon>Botryobasidiaceae</taxon>
        <taxon>Botryobasidium</taxon>
    </lineage>
</organism>
<evidence type="ECO:0000256" key="1">
    <source>
        <dbReference type="SAM" id="MobiDB-lite"/>
    </source>
</evidence>
<evidence type="ECO:0000313" key="3">
    <source>
        <dbReference type="Proteomes" id="UP000027195"/>
    </source>
</evidence>
<gene>
    <name evidence="2" type="ORF">BOTBODRAFT_534085</name>
</gene>
<evidence type="ECO:0000313" key="2">
    <source>
        <dbReference type="EMBL" id="KDQ09197.1"/>
    </source>
</evidence>
<feature type="region of interest" description="Disordered" evidence="1">
    <location>
        <begin position="126"/>
        <end position="154"/>
    </location>
</feature>
<dbReference type="InParanoid" id="A0A067MBE2"/>
<keyword evidence="3" id="KW-1185">Reference proteome</keyword>
<dbReference type="EMBL" id="KL198081">
    <property type="protein sequence ID" value="KDQ09197.1"/>
    <property type="molecule type" value="Genomic_DNA"/>
</dbReference>
<proteinExistence type="predicted"/>
<protein>
    <submittedName>
        <fullName evidence="2">Uncharacterized protein</fullName>
    </submittedName>
</protein>
<name>A0A067MBE2_BOTB1</name>
<dbReference type="HOGENOM" id="CLU_1610499_0_0_1"/>
<accession>A0A067MBE2</accession>
<sequence>MPGQNTSCTRAAAWPRAPGKHPTSWQYGAAFSLQRVCKPRRKALRHSDPDWKLHPSVSSPSCPRFSTPHINLPTARETRSHPSWATQITVVRFFAWDVRVMATCCPGELVARHASASRALSIEASTAITGPGGGEHTGSFASARATRAGTNPLSKGYKRRVLGKL</sequence>
<dbReference type="Proteomes" id="UP000027195">
    <property type="component" value="Unassembled WGS sequence"/>
</dbReference>
<reference evidence="3" key="1">
    <citation type="journal article" date="2014" name="Proc. Natl. Acad. Sci. U.S.A.">
        <title>Extensive sampling of basidiomycete genomes demonstrates inadequacy of the white-rot/brown-rot paradigm for wood decay fungi.</title>
        <authorList>
            <person name="Riley R."/>
            <person name="Salamov A.A."/>
            <person name="Brown D.W."/>
            <person name="Nagy L.G."/>
            <person name="Floudas D."/>
            <person name="Held B.W."/>
            <person name="Levasseur A."/>
            <person name="Lombard V."/>
            <person name="Morin E."/>
            <person name="Otillar R."/>
            <person name="Lindquist E.A."/>
            <person name="Sun H."/>
            <person name="LaButti K.M."/>
            <person name="Schmutz J."/>
            <person name="Jabbour D."/>
            <person name="Luo H."/>
            <person name="Baker S.E."/>
            <person name="Pisabarro A.G."/>
            <person name="Walton J.D."/>
            <person name="Blanchette R.A."/>
            <person name="Henrissat B."/>
            <person name="Martin F."/>
            <person name="Cullen D."/>
            <person name="Hibbett D.S."/>
            <person name="Grigoriev I.V."/>
        </authorList>
    </citation>
    <scope>NUCLEOTIDE SEQUENCE [LARGE SCALE GENOMIC DNA]</scope>
    <source>
        <strain evidence="3">FD-172 SS1</strain>
    </source>
</reference>
<dbReference type="AlphaFoldDB" id="A0A067MBE2"/>